<protein>
    <submittedName>
        <fullName evidence="8">UMF1 family MFS transporter</fullName>
    </submittedName>
</protein>
<dbReference type="PROSITE" id="PS50850">
    <property type="entry name" value="MFS"/>
    <property type="match status" value="1"/>
</dbReference>
<keyword evidence="4 6" id="KW-1133">Transmembrane helix</keyword>
<keyword evidence="3 6" id="KW-0812">Transmembrane</keyword>
<proteinExistence type="predicted"/>
<evidence type="ECO:0000256" key="5">
    <source>
        <dbReference type="ARBA" id="ARBA00023136"/>
    </source>
</evidence>
<dbReference type="PANTHER" id="PTHR23519:SF1">
    <property type="entry name" value="AUTOPHAGY-RELATED PROTEIN 22"/>
    <property type="match status" value="1"/>
</dbReference>
<dbReference type="InterPro" id="IPR036259">
    <property type="entry name" value="MFS_trans_sf"/>
</dbReference>
<feature type="transmembrane region" description="Helical" evidence="6">
    <location>
        <begin position="399"/>
        <end position="420"/>
    </location>
</feature>
<feature type="transmembrane region" description="Helical" evidence="6">
    <location>
        <begin position="309"/>
        <end position="327"/>
    </location>
</feature>
<feature type="transmembrane region" description="Helical" evidence="6">
    <location>
        <begin position="367"/>
        <end position="393"/>
    </location>
</feature>
<feature type="domain" description="Major facilitator superfamily (MFS) profile" evidence="7">
    <location>
        <begin position="228"/>
        <end position="432"/>
    </location>
</feature>
<accession>A0A4R3JSD5</accession>
<evidence type="ECO:0000259" key="7">
    <source>
        <dbReference type="PROSITE" id="PS50850"/>
    </source>
</evidence>
<feature type="transmembrane region" description="Helical" evidence="6">
    <location>
        <begin position="333"/>
        <end position="355"/>
    </location>
</feature>
<feature type="transmembrane region" description="Helical" evidence="6">
    <location>
        <begin position="31"/>
        <end position="50"/>
    </location>
</feature>
<dbReference type="GO" id="GO:0022857">
    <property type="term" value="F:transmembrane transporter activity"/>
    <property type="evidence" value="ECO:0007669"/>
    <property type="project" value="InterPro"/>
</dbReference>
<keyword evidence="9" id="KW-1185">Reference proteome</keyword>
<organism evidence="8 9">
    <name type="scientific">Sulfuritortus calidifontis</name>
    <dbReference type="NCBI Taxonomy" id="1914471"/>
    <lineage>
        <taxon>Bacteria</taxon>
        <taxon>Pseudomonadati</taxon>
        <taxon>Pseudomonadota</taxon>
        <taxon>Betaproteobacteria</taxon>
        <taxon>Nitrosomonadales</taxon>
        <taxon>Thiobacillaceae</taxon>
        <taxon>Sulfuritortus</taxon>
    </lineage>
</organism>
<gene>
    <name evidence="8" type="ORF">EDC61_11753</name>
</gene>
<dbReference type="Pfam" id="PF11700">
    <property type="entry name" value="ATG22"/>
    <property type="match status" value="2"/>
</dbReference>
<dbReference type="Gene3D" id="1.20.1250.20">
    <property type="entry name" value="MFS general substrate transporter like domains"/>
    <property type="match status" value="1"/>
</dbReference>
<evidence type="ECO:0000256" key="6">
    <source>
        <dbReference type="SAM" id="Phobius"/>
    </source>
</evidence>
<evidence type="ECO:0000313" key="8">
    <source>
        <dbReference type="EMBL" id="TCS70148.1"/>
    </source>
</evidence>
<evidence type="ECO:0000256" key="4">
    <source>
        <dbReference type="ARBA" id="ARBA00022989"/>
    </source>
</evidence>
<feature type="transmembrane region" description="Helical" evidence="6">
    <location>
        <begin position="90"/>
        <end position="107"/>
    </location>
</feature>
<dbReference type="GO" id="GO:0012505">
    <property type="term" value="C:endomembrane system"/>
    <property type="evidence" value="ECO:0007669"/>
    <property type="project" value="UniProtKB-SubCell"/>
</dbReference>
<comment type="subcellular location">
    <subcellularLocation>
        <location evidence="1">Endomembrane system</location>
        <topology evidence="1">Multi-pass membrane protein</topology>
    </subcellularLocation>
</comment>
<dbReference type="SUPFAM" id="SSF103473">
    <property type="entry name" value="MFS general substrate transporter"/>
    <property type="match status" value="1"/>
</dbReference>
<dbReference type="InterPro" id="IPR050495">
    <property type="entry name" value="ATG22/LtaA_families"/>
</dbReference>
<feature type="transmembrane region" description="Helical" evidence="6">
    <location>
        <begin position="150"/>
        <end position="174"/>
    </location>
</feature>
<feature type="transmembrane region" description="Helical" evidence="6">
    <location>
        <begin position="56"/>
        <end position="78"/>
    </location>
</feature>
<dbReference type="RefSeq" id="WP_338057668.1">
    <property type="nucleotide sequence ID" value="NZ_AP018721.1"/>
</dbReference>
<feature type="transmembrane region" description="Helical" evidence="6">
    <location>
        <begin position="243"/>
        <end position="268"/>
    </location>
</feature>
<comment type="caution">
    <text evidence="8">The sequence shown here is derived from an EMBL/GenBank/DDBJ whole genome shotgun (WGS) entry which is preliminary data.</text>
</comment>
<feature type="transmembrane region" description="Helical" evidence="6">
    <location>
        <begin position="186"/>
        <end position="209"/>
    </location>
</feature>
<keyword evidence="5 6" id="KW-0472">Membrane</keyword>
<evidence type="ECO:0000256" key="1">
    <source>
        <dbReference type="ARBA" id="ARBA00004127"/>
    </source>
</evidence>
<dbReference type="EMBL" id="SLZY01000017">
    <property type="protein sequence ID" value="TCS70148.1"/>
    <property type="molecule type" value="Genomic_DNA"/>
</dbReference>
<name>A0A4R3JSD5_9PROT</name>
<sequence>MASNRAGALNPGVKRREVWAWAMYDFANSGYTTVVITAVYNAFFVAAIAANAAWASFAWSAALAVSYAAIMVTGPLLGAYADRHGAKKRLLLLSTIGCVAGTALLAWPSPGEVALAMVLIALSNFFFGTGENLIAAFLPELARGRAMGRVSGWGWGVGYFGGLLVLALALAYVSQVQAAGGAAQDFVPGVMFLTAGLFALCALPTFLFLRERALPQARAAGFARDAFRRVADSLAHVLRYRDLFRFLVCIVFYQAGIQAVIALAAIYAQQAMQFDTKETIQLILVVNVTAAIGALGFGYVQDRIGHKRAIGITLLGWLLMVALAYSATEPGRFWLAANVAGLCLGASQSAGRAFVGYLSPAARRAEFFGLWGLAVKLSSILGPMTYGAAAWASGGNHRLAMLFTGIYFLAGLVLLLGIDVQRGRRAALRRAS</sequence>
<dbReference type="Proteomes" id="UP000295135">
    <property type="component" value="Unassembled WGS sequence"/>
</dbReference>
<dbReference type="PANTHER" id="PTHR23519">
    <property type="entry name" value="AUTOPHAGY-RELATED PROTEIN 22"/>
    <property type="match status" value="1"/>
</dbReference>
<dbReference type="InterPro" id="IPR020846">
    <property type="entry name" value="MFS_dom"/>
</dbReference>
<evidence type="ECO:0000256" key="3">
    <source>
        <dbReference type="ARBA" id="ARBA00022692"/>
    </source>
</evidence>
<feature type="transmembrane region" description="Helical" evidence="6">
    <location>
        <begin position="280"/>
        <end position="300"/>
    </location>
</feature>
<evidence type="ECO:0000256" key="2">
    <source>
        <dbReference type="ARBA" id="ARBA00022448"/>
    </source>
</evidence>
<feature type="transmembrane region" description="Helical" evidence="6">
    <location>
        <begin position="113"/>
        <end position="138"/>
    </location>
</feature>
<dbReference type="InterPro" id="IPR024671">
    <property type="entry name" value="Atg22-like"/>
</dbReference>
<keyword evidence="2" id="KW-0813">Transport</keyword>
<dbReference type="AlphaFoldDB" id="A0A4R3JSD5"/>
<reference evidence="8 9" key="1">
    <citation type="submission" date="2019-03" db="EMBL/GenBank/DDBJ databases">
        <title>Genomic Encyclopedia of Type Strains, Phase IV (KMG-IV): sequencing the most valuable type-strain genomes for metagenomic binning, comparative biology and taxonomic classification.</title>
        <authorList>
            <person name="Goeker M."/>
        </authorList>
    </citation>
    <scope>NUCLEOTIDE SEQUENCE [LARGE SCALE GENOMIC DNA]</scope>
    <source>
        <strain evidence="8 9">DSM 103923</strain>
    </source>
</reference>
<evidence type="ECO:0000313" key="9">
    <source>
        <dbReference type="Proteomes" id="UP000295135"/>
    </source>
</evidence>